<name>A0A445MM14_ENSVE</name>
<proteinExistence type="predicted"/>
<accession>A0A445MM14</accession>
<evidence type="ECO:0000313" key="2">
    <source>
        <dbReference type="EMBL" id="RZR75201.1"/>
    </source>
</evidence>
<evidence type="ECO:0000256" key="1">
    <source>
        <dbReference type="SAM" id="MobiDB-lite"/>
    </source>
</evidence>
<dbReference type="AlphaFoldDB" id="A0A445MM14"/>
<reference evidence="2" key="1">
    <citation type="journal article" date="2018" name="Data Brief">
        <title>Genome sequence data from 17 accessions of Ensete ventricosum, a staple food crop for millions in Ethiopia.</title>
        <authorList>
            <person name="Yemataw Z."/>
            <person name="Muzemil S."/>
            <person name="Ambachew D."/>
            <person name="Tripathi L."/>
            <person name="Tesfaye K."/>
            <person name="Chala A."/>
            <person name="Farbos A."/>
            <person name="O'Neill P."/>
            <person name="Moore K."/>
            <person name="Grant M."/>
            <person name="Studholme D.J."/>
        </authorList>
    </citation>
    <scope>NUCLEOTIDE SEQUENCE [LARGE SCALE GENOMIC DNA]</scope>
    <source>
        <tissue evidence="2">Leaf</tissue>
    </source>
</reference>
<feature type="region of interest" description="Disordered" evidence="1">
    <location>
        <begin position="29"/>
        <end position="64"/>
    </location>
</feature>
<sequence>MEEKTCGRPEAKAWTEEESELVARVRRTRHDTREMCTRRSPIANAGPAVLADASSRQSRIHAPSKWTWDPRARQCDGVAHVTAIGKRRQQRGSAPPLCRR</sequence>
<protein>
    <submittedName>
        <fullName evidence="2">Uncharacterized protein</fullName>
    </submittedName>
</protein>
<organism evidence="2">
    <name type="scientific">Ensete ventricosum</name>
    <name type="common">Abyssinian banana</name>
    <name type="synonym">Musa ensete</name>
    <dbReference type="NCBI Taxonomy" id="4639"/>
    <lineage>
        <taxon>Eukaryota</taxon>
        <taxon>Viridiplantae</taxon>
        <taxon>Streptophyta</taxon>
        <taxon>Embryophyta</taxon>
        <taxon>Tracheophyta</taxon>
        <taxon>Spermatophyta</taxon>
        <taxon>Magnoliopsida</taxon>
        <taxon>Liliopsida</taxon>
        <taxon>Zingiberales</taxon>
        <taxon>Musaceae</taxon>
        <taxon>Ensete</taxon>
    </lineage>
</organism>
<dbReference type="EMBL" id="KV876620">
    <property type="protein sequence ID" value="RZR75201.1"/>
    <property type="molecule type" value="Genomic_DNA"/>
</dbReference>
<gene>
    <name evidence="2" type="ORF">BHM03_00051744</name>
</gene>
<dbReference type="Proteomes" id="UP000290560">
    <property type="component" value="Unassembled WGS sequence"/>
</dbReference>